<evidence type="ECO:0000313" key="10">
    <source>
        <dbReference type="Proteomes" id="UP000006049"/>
    </source>
</evidence>
<dbReference type="GO" id="GO:0160147">
    <property type="term" value="F:tRNA pseudouridine(38-40) synthase activity"/>
    <property type="evidence" value="ECO:0007669"/>
    <property type="project" value="UniProtKB-EC"/>
</dbReference>
<dbReference type="InterPro" id="IPR020095">
    <property type="entry name" value="PsdUridine_synth_TruA_C"/>
</dbReference>
<accession>I3YSH2</accession>
<dbReference type="KEGG" id="asl:Aeqsu_0428"/>
<dbReference type="InterPro" id="IPR020094">
    <property type="entry name" value="TruA/RsuA/RluB/E/F_N"/>
</dbReference>
<evidence type="ECO:0000256" key="2">
    <source>
        <dbReference type="ARBA" id="ARBA00022694"/>
    </source>
</evidence>
<reference evidence="9 10" key="1">
    <citation type="submission" date="2012-06" db="EMBL/GenBank/DDBJ databases">
        <title>The complete genome of Aequorivita sublithincola DSM 14238.</title>
        <authorList>
            <consortium name="US DOE Joint Genome Institute (JGI-PGF)"/>
            <person name="Lucas S."/>
            <person name="Copeland A."/>
            <person name="Lapidus A."/>
            <person name="Goodwin L."/>
            <person name="Pitluck S."/>
            <person name="Peters L."/>
            <person name="Munk A.C.C."/>
            <person name="Kyrpides N."/>
            <person name="Mavromatis K."/>
            <person name="Pagani I."/>
            <person name="Ivanova N."/>
            <person name="Ovchinnikova G."/>
            <person name="Zeytun A."/>
            <person name="Detter J.C."/>
            <person name="Han C."/>
            <person name="Land M."/>
            <person name="Hauser L."/>
            <person name="Markowitz V."/>
            <person name="Cheng J.-F."/>
            <person name="Hugenholtz P."/>
            <person name="Woyke T."/>
            <person name="Wu D."/>
            <person name="Tindall B."/>
            <person name="Faehnrich R."/>
            <person name="Brambilla E."/>
            <person name="Klenk H.-P."/>
            <person name="Eisen J.A."/>
        </authorList>
    </citation>
    <scope>NUCLEOTIDE SEQUENCE [LARGE SCALE GENOMIC DNA]</scope>
    <source>
        <strain evidence="10">DSM 14238 / LMG 21431 / ACAM 643 / 9-3</strain>
    </source>
</reference>
<feature type="domain" description="Pseudouridine synthase I TruA alpha/beta" evidence="8">
    <location>
        <begin position="16"/>
        <end position="110"/>
    </location>
</feature>
<comment type="function">
    <text evidence="4">Formation of pseudouridine at positions 38, 39 and 40 in the anticodon stem and loop of transfer RNAs.</text>
</comment>
<evidence type="ECO:0000259" key="8">
    <source>
        <dbReference type="Pfam" id="PF01416"/>
    </source>
</evidence>
<dbReference type="GO" id="GO:0003723">
    <property type="term" value="F:RNA binding"/>
    <property type="evidence" value="ECO:0007669"/>
    <property type="project" value="InterPro"/>
</dbReference>
<keyword evidence="2 4" id="KW-0819">tRNA processing</keyword>
<dbReference type="AlphaFoldDB" id="I3YSH2"/>
<dbReference type="Gene3D" id="3.30.70.660">
    <property type="entry name" value="Pseudouridine synthase I, catalytic domain, C-terminal subdomain"/>
    <property type="match status" value="1"/>
</dbReference>
<comment type="similarity">
    <text evidence="1 4 7">Belongs to the tRNA pseudouridine synthase TruA family.</text>
</comment>
<sequence>MSIPKKNKLRYFIEIAYNGKNYFGWQRQPEQLSVQQVLEETLSTLFRKEIKLTGAGRTDTGVHAKQLFAHFDFEEIENKEALIFRINSFLPKDISVKNIFNVKEDAHARFHAVEREYEYIISLGKDPFSEDFAFQIHNPPNVELMNQAAEMLLHHKDFQCFSRSKTDVKTYNCTIVKAHWETKNNTLIFTIAADRFLRNMVRAIVGTLLNVGYEKTSLEDFKEILKGKSREAAGASAPAHGLYLTKVFYPKSIFLEE</sequence>
<dbReference type="FunFam" id="3.30.70.580:FF:000001">
    <property type="entry name" value="tRNA pseudouridine synthase A"/>
    <property type="match status" value="1"/>
</dbReference>
<dbReference type="CDD" id="cd02570">
    <property type="entry name" value="PseudoU_synth_EcTruA"/>
    <property type="match status" value="1"/>
</dbReference>
<keyword evidence="3 4" id="KW-0413">Isomerase</keyword>
<dbReference type="PANTHER" id="PTHR11142:SF0">
    <property type="entry name" value="TRNA PSEUDOURIDINE SYNTHASE-LIKE 1"/>
    <property type="match status" value="1"/>
</dbReference>
<dbReference type="HOGENOM" id="CLU_014673_0_1_10"/>
<proteinExistence type="inferred from homology"/>
<feature type="domain" description="Pseudouridine synthase I TruA alpha/beta" evidence="8">
    <location>
        <begin position="148"/>
        <end position="250"/>
    </location>
</feature>
<comment type="catalytic activity">
    <reaction evidence="4 7">
        <text>uridine(38/39/40) in tRNA = pseudouridine(38/39/40) in tRNA</text>
        <dbReference type="Rhea" id="RHEA:22376"/>
        <dbReference type="Rhea" id="RHEA-COMP:10085"/>
        <dbReference type="Rhea" id="RHEA-COMP:10087"/>
        <dbReference type="ChEBI" id="CHEBI:65314"/>
        <dbReference type="ChEBI" id="CHEBI:65315"/>
        <dbReference type="EC" id="5.4.99.12"/>
    </reaction>
</comment>
<dbReference type="SUPFAM" id="SSF55120">
    <property type="entry name" value="Pseudouridine synthase"/>
    <property type="match status" value="1"/>
</dbReference>
<dbReference type="EC" id="5.4.99.12" evidence="4"/>
<dbReference type="eggNOG" id="COG0101">
    <property type="taxonomic scope" value="Bacteria"/>
</dbReference>
<dbReference type="InterPro" id="IPR001406">
    <property type="entry name" value="PsdUridine_synth_TruA"/>
</dbReference>
<evidence type="ECO:0000256" key="4">
    <source>
        <dbReference type="HAMAP-Rule" id="MF_00171"/>
    </source>
</evidence>
<keyword evidence="10" id="KW-1185">Reference proteome</keyword>
<feature type="active site" description="Nucleophile" evidence="4 5">
    <location>
        <position position="59"/>
    </location>
</feature>
<organism evidence="9 10">
    <name type="scientific">Aequorivita sublithincola (strain DSM 14238 / LMG 21431 / ACAM 643 / 9-3)</name>
    <dbReference type="NCBI Taxonomy" id="746697"/>
    <lineage>
        <taxon>Bacteria</taxon>
        <taxon>Pseudomonadati</taxon>
        <taxon>Bacteroidota</taxon>
        <taxon>Flavobacteriia</taxon>
        <taxon>Flavobacteriales</taxon>
        <taxon>Flavobacteriaceae</taxon>
        <taxon>Aequorivita</taxon>
    </lineage>
</organism>
<dbReference type="PIRSF" id="PIRSF001430">
    <property type="entry name" value="tRNA_psdUrid_synth"/>
    <property type="match status" value="1"/>
</dbReference>
<dbReference type="NCBIfam" id="TIGR00071">
    <property type="entry name" value="hisT_truA"/>
    <property type="match status" value="1"/>
</dbReference>
<dbReference type="InterPro" id="IPR020097">
    <property type="entry name" value="PsdUridine_synth_TruA_a/b_dom"/>
</dbReference>
<dbReference type="STRING" id="746697.Aeqsu_0428"/>
<gene>
    <name evidence="4" type="primary">truA</name>
    <name evidence="9" type="ordered locus">Aeqsu_0428</name>
</gene>
<evidence type="ECO:0000256" key="6">
    <source>
        <dbReference type="PIRSR" id="PIRSR001430-2"/>
    </source>
</evidence>
<dbReference type="Pfam" id="PF01416">
    <property type="entry name" value="PseudoU_synth_1"/>
    <property type="match status" value="2"/>
</dbReference>
<evidence type="ECO:0000313" key="9">
    <source>
        <dbReference type="EMBL" id="AFL79940.1"/>
    </source>
</evidence>
<evidence type="ECO:0000256" key="5">
    <source>
        <dbReference type="PIRSR" id="PIRSR001430-1"/>
    </source>
</evidence>
<dbReference type="EMBL" id="CP003280">
    <property type="protein sequence ID" value="AFL79940.1"/>
    <property type="molecule type" value="Genomic_DNA"/>
</dbReference>
<comment type="caution">
    <text evidence="4">Lacks conserved residue(s) required for the propagation of feature annotation.</text>
</comment>
<dbReference type="InterPro" id="IPR020103">
    <property type="entry name" value="PsdUridine_synth_cat_dom_sf"/>
</dbReference>
<dbReference type="Proteomes" id="UP000006049">
    <property type="component" value="Chromosome"/>
</dbReference>
<dbReference type="PATRIC" id="fig|746697.3.peg.425"/>
<feature type="binding site" evidence="4 6">
    <location>
        <position position="117"/>
    </location>
    <ligand>
        <name>substrate</name>
    </ligand>
</feature>
<name>I3YSH2_AEQSU</name>
<comment type="subunit">
    <text evidence="4">Homodimer.</text>
</comment>
<evidence type="ECO:0000256" key="7">
    <source>
        <dbReference type="RuleBase" id="RU003792"/>
    </source>
</evidence>
<dbReference type="HAMAP" id="MF_00171">
    <property type="entry name" value="TruA"/>
    <property type="match status" value="1"/>
</dbReference>
<dbReference type="GO" id="GO:0031119">
    <property type="term" value="P:tRNA pseudouridine synthesis"/>
    <property type="evidence" value="ECO:0007669"/>
    <property type="project" value="UniProtKB-UniRule"/>
</dbReference>
<evidence type="ECO:0000256" key="3">
    <source>
        <dbReference type="ARBA" id="ARBA00023235"/>
    </source>
</evidence>
<evidence type="ECO:0000256" key="1">
    <source>
        <dbReference type="ARBA" id="ARBA00009375"/>
    </source>
</evidence>
<dbReference type="PANTHER" id="PTHR11142">
    <property type="entry name" value="PSEUDOURIDYLATE SYNTHASE"/>
    <property type="match status" value="1"/>
</dbReference>
<protein>
    <recommendedName>
        <fullName evidence="4">tRNA pseudouridine synthase A</fullName>
        <ecNumber evidence="4">5.4.99.12</ecNumber>
    </recommendedName>
    <alternativeName>
        <fullName evidence="4">tRNA pseudouridine(38-40) synthase</fullName>
    </alternativeName>
    <alternativeName>
        <fullName evidence="4">tRNA pseudouridylate synthase I</fullName>
    </alternativeName>
    <alternativeName>
        <fullName evidence="4">tRNA-uridine isomerase I</fullName>
    </alternativeName>
</protein>
<dbReference type="Gene3D" id="3.30.70.580">
    <property type="entry name" value="Pseudouridine synthase I, catalytic domain, N-terminal subdomain"/>
    <property type="match status" value="1"/>
</dbReference>